<proteinExistence type="predicted"/>
<gene>
    <name evidence="1" type="ORF">AYI69_g5003</name>
</gene>
<accession>A0A1R1Y963</accession>
<dbReference type="Proteomes" id="UP000187429">
    <property type="component" value="Unassembled WGS sequence"/>
</dbReference>
<keyword evidence="2" id="KW-1185">Reference proteome</keyword>
<name>A0A1R1Y963_9FUNG</name>
<protein>
    <submittedName>
        <fullName evidence="1">Uncharacterized protein</fullName>
    </submittedName>
</protein>
<evidence type="ECO:0000313" key="1">
    <source>
        <dbReference type="EMBL" id="OMJ23394.1"/>
    </source>
</evidence>
<reference evidence="2" key="1">
    <citation type="submission" date="2017-01" db="EMBL/GenBank/DDBJ databases">
        <authorList>
            <person name="Wang Y."/>
            <person name="White M."/>
            <person name="Kvist S."/>
            <person name="Moncalvo J.-M."/>
        </authorList>
    </citation>
    <scope>NUCLEOTIDE SEQUENCE [LARGE SCALE GENOMIC DNA]</scope>
    <source>
        <strain evidence="2">ID-206-W2</strain>
    </source>
</reference>
<evidence type="ECO:0000313" key="2">
    <source>
        <dbReference type="Proteomes" id="UP000187429"/>
    </source>
</evidence>
<sequence length="92" mass="10598">MYPILYKSWFYKDRILIKNVSSEKSRILDIDGLGFIRLHGFHIIIISEREKVGSIAGNEIYKVSKVTIEKIGDGGFLSYSQVLLTEKNFLFP</sequence>
<organism evidence="1 2">
    <name type="scientific">Smittium culicis</name>
    <dbReference type="NCBI Taxonomy" id="133412"/>
    <lineage>
        <taxon>Eukaryota</taxon>
        <taxon>Fungi</taxon>
        <taxon>Fungi incertae sedis</taxon>
        <taxon>Zoopagomycota</taxon>
        <taxon>Kickxellomycotina</taxon>
        <taxon>Harpellomycetes</taxon>
        <taxon>Harpellales</taxon>
        <taxon>Legeriomycetaceae</taxon>
        <taxon>Smittium</taxon>
    </lineage>
</organism>
<dbReference type="EMBL" id="LSSM01002033">
    <property type="protein sequence ID" value="OMJ23394.1"/>
    <property type="molecule type" value="Genomic_DNA"/>
</dbReference>
<comment type="caution">
    <text evidence="1">The sequence shown here is derived from an EMBL/GenBank/DDBJ whole genome shotgun (WGS) entry which is preliminary data.</text>
</comment>
<dbReference type="AlphaFoldDB" id="A0A1R1Y963"/>